<dbReference type="AlphaFoldDB" id="A0A1I3XTG9"/>
<organism evidence="2 3">
    <name type="scientific">Falsiroseomonas stagni DSM 19981</name>
    <dbReference type="NCBI Taxonomy" id="1123062"/>
    <lineage>
        <taxon>Bacteria</taxon>
        <taxon>Pseudomonadati</taxon>
        <taxon>Pseudomonadota</taxon>
        <taxon>Alphaproteobacteria</taxon>
        <taxon>Acetobacterales</taxon>
        <taxon>Roseomonadaceae</taxon>
        <taxon>Falsiroseomonas</taxon>
    </lineage>
</organism>
<dbReference type="InterPro" id="IPR000120">
    <property type="entry name" value="Amidase"/>
</dbReference>
<keyword evidence="3" id="KW-1185">Reference proteome</keyword>
<evidence type="ECO:0000313" key="2">
    <source>
        <dbReference type="EMBL" id="SFK22824.1"/>
    </source>
</evidence>
<evidence type="ECO:0000259" key="1">
    <source>
        <dbReference type="Pfam" id="PF01425"/>
    </source>
</evidence>
<sequence length="426" mass="43416">MTITELDAATIAARIAEGSLRAEDVASALLDRIAVREPVVRAFAAIDPDAVLRAARAQDAGPRRGVLHGVPIAVKDVLDTADLPTAMGSPIFAGHQPRADAACVALARAAGALILGKTVTAEFAFVHPGPTTNPHNPAHTPGGSSSGSAAAVAAGMVPLALGTQTGGSVLRPAAFCGVVGFKPSFGLIHRGGLKLMAESLDTIGIFARRVADVALLLPVLAGLPALAPAAPRPPRIGVCRVHPWALASQEARDVVEETAARLADAGAAVVDVTLPPSFDALLEVRARINDFEIARALSWEYHAERPRLSPRLGAAIEAGRGVTLADYAAAQAAAMAARAAFPAAMQGCDALLVPGAAGEAPEGLESTGDSRFQGVWTLLHGPALGLPVRRGVRGLPLGIQLVAPAGQDAALLDCGRWVDAALQPPG</sequence>
<feature type="domain" description="Amidase" evidence="1">
    <location>
        <begin position="25"/>
        <end position="412"/>
    </location>
</feature>
<dbReference type="GO" id="GO:0016740">
    <property type="term" value="F:transferase activity"/>
    <property type="evidence" value="ECO:0007669"/>
    <property type="project" value="UniProtKB-KW"/>
</dbReference>
<dbReference type="PANTHER" id="PTHR11895">
    <property type="entry name" value="TRANSAMIDASE"/>
    <property type="match status" value="1"/>
</dbReference>
<evidence type="ECO:0000313" key="3">
    <source>
        <dbReference type="Proteomes" id="UP000199473"/>
    </source>
</evidence>
<dbReference type="InterPro" id="IPR023631">
    <property type="entry name" value="Amidase_dom"/>
</dbReference>
<name>A0A1I3XTG9_9PROT</name>
<keyword evidence="2" id="KW-0808">Transferase</keyword>
<dbReference type="Proteomes" id="UP000199473">
    <property type="component" value="Unassembled WGS sequence"/>
</dbReference>
<dbReference type="OrthoDB" id="9777859at2"/>
<dbReference type="Gene3D" id="3.90.1300.10">
    <property type="entry name" value="Amidase signature (AS) domain"/>
    <property type="match status" value="1"/>
</dbReference>
<reference evidence="2 3" key="1">
    <citation type="submission" date="2016-10" db="EMBL/GenBank/DDBJ databases">
        <authorList>
            <person name="de Groot N.N."/>
        </authorList>
    </citation>
    <scope>NUCLEOTIDE SEQUENCE [LARGE SCALE GENOMIC DNA]</scope>
    <source>
        <strain evidence="2 3">DSM 19981</strain>
    </source>
</reference>
<dbReference type="STRING" id="1123062.SAMN02745775_101636"/>
<dbReference type="RefSeq" id="WP_092955350.1">
    <property type="nucleotide sequence ID" value="NZ_FOSQ01000001.1"/>
</dbReference>
<gene>
    <name evidence="2" type="ORF">SAMN02745775_101636</name>
</gene>
<dbReference type="Pfam" id="PF01425">
    <property type="entry name" value="Amidase"/>
    <property type="match status" value="1"/>
</dbReference>
<dbReference type="EMBL" id="FOSQ01000001">
    <property type="protein sequence ID" value="SFK22824.1"/>
    <property type="molecule type" value="Genomic_DNA"/>
</dbReference>
<proteinExistence type="predicted"/>
<dbReference type="SUPFAM" id="SSF75304">
    <property type="entry name" value="Amidase signature (AS) enzymes"/>
    <property type="match status" value="1"/>
</dbReference>
<accession>A0A1I3XTG9</accession>
<dbReference type="InterPro" id="IPR036928">
    <property type="entry name" value="AS_sf"/>
</dbReference>
<protein>
    <submittedName>
        <fullName evidence="2">Asp-tRNAAsn/Glu-tRNAGln amidotransferase A subunit</fullName>
    </submittedName>
</protein>
<dbReference type="PANTHER" id="PTHR11895:SF151">
    <property type="entry name" value="GLUTAMYL-TRNA(GLN) AMIDOTRANSFERASE SUBUNIT A"/>
    <property type="match status" value="1"/>
</dbReference>